<name>A0A8J2PVT6_9HEXA</name>
<gene>
    <name evidence="1" type="ORF">AFUS01_LOCUS39953</name>
</gene>
<sequence length="139" mass="16149">MHVDCVVMGKSVEFGQNFRRKEKPGIYYAQCWFMSSGRDTISNLHDDDVPQELLTIDMSRPPTEELLDILQYRKNKYVNDSISGSDYKNEFHPGGERAQLNTSFFNCTLSDMVRVRRNTTSFARCIEKTYRLSIGSQFQ</sequence>
<comment type="caution">
    <text evidence="1">The sequence shown here is derived from an EMBL/GenBank/DDBJ whole genome shotgun (WGS) entry which is preliminary data.</text>
</comment>
<accession>A0A8J2PVT6</accession>
<keyword evidence="2" id="KW-1185">Reference proteome</keyword>
<reference evidence="1" key="1">
    <citation type="submission" date="2021-06" db="EMBL/GenBank/DDBJ databases">
        <authorList>
            <person name="Hodson N. C."/>
            <person name="Mongue J. A."/>
            <person name="Jaron S. K."/>
        </authorList>
    </citation>
    <scope>NUCLEOTIDE SEQUENCE</scope>
</reference>
<dbReference type="AlphaFoldDB" id="A0A8J2PVT6"/>
<proteinExistence type="predicted"/>
<evidence type="ECO:0000313" key="1">
    <source>
        <dbReference type="EMBL" id="CAG7830127.1"/>
    </source>
</evidence>
<dbReference type="Proteomes" id="UP000708208">
    <property type="component" value="Unassembled WGS sequence"/>
</dbReference>
<evidence type="ECO:0000313" key="2">
    <source>
        <dbReference type="Proteomes" id="UP000708208"/>
    </source>
</evidence>
<protein>
    <submittedName>
        <fullName evidence="1">Uncharacterized protein</fullName>
    </submittedName>
</protein>
<dbReference type="EMBL" id="CAJVCH010554440">
    <property type="protein sequence ID" value="CAG7830127.1"/>
    <property type="molecule type" value="Genomic_DNA"/>
</dbReference>
<organism evidence="1 2">
    <name type="scientific">Allacma fusca</name>
    <dbReference type="NCBI Taxonomy" id="39272"/>
    <lineage>
        <taxon>Eukaryota</taxon>
        <taxon>Metazoa</taxon>
        <taxon>Ecdysozoa</taxon>
        <taxon>Arthropoda</taxon>
        <taxon>Hexapoda</taxon>
        <taxon>Collembola</taxon>
        <taxon>Symphypleona</taxon>
        <taxon>Sminthuridae</taxon>
        <taxon>Allacma</taxon>
    </lineage>
</organism>